<dbReference type="PROSITE" id="PS00211">
    <property type="entry name" value="ABC_TRANSPORTER_1"/>
    <property type="match status" value="1"/>
</dbReference>
<dbReference type="EMBL" id="JBHUEM010000020">
    <property type="protein sequence ID" value="MFD1737526.1"/>
    <property type="molecule type" value="Genomic_DNA"/>
</dbReference>
<evidence type="ECO:0000256" key="1">
    <source>
        <dbReference type="ARBA" id="ARBA00005417"/>
    </source>
</evidence>
<evidence type="ECO:0000313" key="7">
    <source>
        <dbReference type="Proteomes" id="UP001597214"/>
    </source>
</evidence>
<comment type="caution">
    <text evidence="6">The sequence shown here is derived from an EMBL/GenBank/DDBJ whole genome shotgun (WGS) entry which is preliminary data.</text>
</comment>
<keyword evidence="2" id="KW-0813">Transport</keyword>
<evidence type="ECO:0000256" key="4">
    <source>
        <dbReference type="ARBA" id="ARBA00022840"/>
    </source>
</evidence>
<protein>
    <submittedName>
        <fullName evidence="6">ABC transporter ATP-binding protein</fullName>
    </submittedName>
</protein>
<dbReference type="PROSITE" id="PS50893">
    <property type="entry name" value="ABC_TRANSPORTER_2"/>
    <property type="match status" value="1"/>
</dbReference>
<dbReference type="PANTHER" id="PTHR42798:SF7">
    <property type="entry name" value="ALPHA-D-RIBOSE 1-METHYLPHOSPHONATE 5-TRIPHOSPHATE SYNTHASE SUBUNIT PHNL"/>
    <property type="match status" value="1"/>
</dbReference>
<sequence>MIKLENLEKYYISKNIKMNVLKGINLSINEGEMVAIMGRSGVGKSTLLNILAGLEKASNGKYFFYNQDISNHKYTELAAFRRKNVGFILQNHALIDEKNIFENVALPLLYEKKSKREIQEKVVSMLTQLGLLEKASQYPRQLSGGQSQRVAIGRALINDPKLILADEPTGSLDEETEQVILNLFEEINRAGKTFILVTHDEAVANKCNRIIALKDGTLVS</sequence>
<organism evidence="6 7">
    <name type="scientific">Bacillus salitolerans</name>
    <dbReference type="NCBI Taxonomy" id="1437434"/>
    <lineage>
        <taxon>Bacteria</taxon>
        <taxon>Bacillati</taxon>
        <taxon>Bacillota</taxon>
        <taxon>Bacilli</taxon>
        <taxon>Bacillales</taxon>
        <taxon>Bacillaceae</taxon>
        <taxon>Bacillus</taxon>
    </lineage>
</organism>
<dbReference type="InterPro" id="IPR017871">
    <property type="entry name" value="ABC_transporter-like_CS"/>
</dbReference>
<reference evidence="7" key="1">
    <citation type="journal article" date="2019" name="Int. J. Syst. Evol. Microbiol.">
        <title>The Global Catalogue of Microorganisms (GCM) 10K type strain sequencing project: providing services to taxonomists for standard genome sequencing and annotation.</title>
        <authorList>
            <consortium name="The Broad Institute Genomics Platform"/>
            <consortium name="The Broad Institute Genome Sequencing Center for Infectious Disease"/>
            <person name="Wu L."/>
            <person name="Ma J."/>
        </authorList>
    </citation>
    <scope>NUCLEOTIDE SEQUENCE [LARGE SCALE GENOMIC DNA]</scope>
    <source>
        <strain evidence="7">CCUG 49339</strain>
    </source>
</reference>
<evidence type="ECO:0000259" key="5">
    <source>
        <dbReference type="PROSITE" id="PS50893"/>
    </source>
</evidence>
<evidence type="ECO:0000256" key="2">
    <source>
        <dbReference type="ARBA" id="ARBA00022448"/>
    </source>
</evidence>
<evidence type="ECO:0000313" key="6">
    <source>
        <dbReference type="EMBL" id="MFD1737526.1"/>
    </source>
</evidence>
<dbReference type="InterPro" id="IPR017911">
    <property type="entry name" value="MacB-like_ATP-bd"/>
</dbReference>
<dbReference type="InterPro" id="IPR003593">
    <property type="entry name" value="AAA+_ATPase"/>
</dbReference>
<dbReference type="Pfam" id="PF00005">
    <property type="entry name" value="ABC_tran"/>
    <property type="match status" value="1"/>
</dbReference>
<feature type="domain" description="ABC transporter" evidence="5">
    <location>
        <begin position="2"/>
        <end position="219"/>
    </location>
</feature>
<dbReference type="PANTHER" id="PTHR42798">
    <property type="entry name" value="LIPOPROTEIN-RELEASING SYSTEM ATP-BINDING PROTEIN LOLD"/>
    <property type="match status" value="1"/>
</dbReference>
<dbReference type="InterPro" id="IPR027417">
    <property type="entry name" value="P-loop_NTPase"/>
</dbReference>
<comment type="similarity">
    <text evidence="1">Belongs to the ABC transporter superfamily.</text>
</comment>
<dbReference type="SMART" id="SM00382">
    <property type="entry name" value="AAA"/>
    <property type="match status" value="1"/>
</dbReference>
<evidence type="ECO:0000256" key="3">
    <source>
        <dbReference type="ARBA" id="ARBA00022741"/>
    </source>
</evidence>
<dbReference type="CDD" id="cd03255">
    <property type="entry name" value="ABC_MJ0796_LolCDE_FtsE"/>
    <property type="match status" value="1"/>
</dbReference>
<keyword evidence="3" id="KW-0547">Nucleotide-binding</keyword>
<dbReference type="RefSeq" id="WP_377928729.1">
    <property type="nucleotide sequence ID" value="NZ_JBHUEM010000020.1"/>
</dbReference>
<accession>A0ABW4LRP4</accession>
<name>A0ABW4LRP4_9BACI</name>
<dbReference type="Gene3D" id="3.40.50.300">
    <property type="entry name" value="P-loop containing nucleotide triphosphate hydrolases"/>
    <property type="match status" value="1"/>
</dbReference>
<dbReference type="SUPFAM" id="SSF52540">
    <property type="entry name" value="P-loop containing nucleoside triphosphate hydrolases"/>
    <property type="match status" value="1"/>
</dbReference>
<keyword evidence="4 6" id="KW-0067">ATP-binding</keyword>
<dbReference type="InterPro" id="IPR003439">
    <property type="entry name" value="ABC_transporter-like_ATP-bd"/>
</dbReference>
<proteinExistence type="inferred from homology"/>
<dbReference type="GO" id="GO:0005524">
    <property type="term" value="F:ATP binding"/>
    <property type="evidence" value="ECO:0007669"/>
    <property type="project" value="UniProtKB-KW"/>
</dbReference>
<dbReference type="Proteomes" id="UP001597214">
    <property type="component" value="Unassembled WGS sequence"/>
</dbReference>
<gene>
    <name evidence="6" type="ORF">ACFSCX_13280</name>
</gene>
<keyword evidence="7" id="KW-1185">Reference proteome</keyword>